<name>Q0F3C3_9PROT</name>
<dbReference type="eggNOG" id="ENOG50327BS">
    <property type="taxonomic scope" value="Bacteria"/>
</dbReference>
<sequence>MRRLLFGFIAGFFATLIFHQAAVYGLGQLHIAPFGAFNVHPTRPFGVPAVLSLAFWGGIWGILYILIHKSFPSGSGYWLAAFLFGAIAPSLVALMVVMPMKGLPMGGGWHPPLLLTAFLVNGAWGIGTGFFLRLLGSR</sequence>
<evidence type="ECO:0000313" key="2">
    <source>
        <dbReference type="EMBL" id="EAU56018.1"/>
    </source>
</evidence>
<feature type="transmembrane region" description="Helical" evidence="1">
    <location>
        <begin position="45"/>
        <end position="67"/>
    </location>
</feature>
<reference evidence="2 3" key="1">
    <citation type="submission" date="2006-09" db="EMBL/GenBank/DDBJ databases">
        <authorList>
            <person name="Emerson D."/>
            <person name="Ferriera S."/>
            <person name="Johnson J."/>
            <person name="Kravitz S."/>
            <person name="Halpern A."/>
            <person name="Remington K."/>
            <person name="Beeson K."/>
            <person name="Tran B."/>
            <person name="Rogers Y.-H."/>
            <person name="Friedman R."/>
            <person name="Venter J.C."/>
        </authorList>
    </citation>
    <scope>NUCLEOTIDE SEQUENCE [LARGE SCALE GENOMIC DNA]</scope>
    <source>
        <strain evidence="2 3">PV-1</strain>
    </source>
</reference>
<protein>
    <submittedName>
        <fullName evidence="2">Uncharacterized protein</fullName>
    </submittedName>
</protein>
<feature type="transmembrane region" description="Helical" evidence="1">
    <location>
        <begin position="112"/>
        <end position="135"/>
    </location>
</feature>
<keyword evidence="3" id="KW-1185">Reference proteome</keyword>
<organism evidence="2 3">
    <name type="scientific">Mariprofundus ferrooxydans PV-1</name>
    <dbReference type="NCBI Taxonomy" id="314345"/>
    <lineage>
        <taxon>Bacteria</taxon>
        <taxon>Pseudomonadati</taxon>
        <taxon>Pseudomonadota</taxon>
        <taxon>Candidatius Mariprofundia</taxon>
        <taxon>Mariprofundales</taxon>
        <taxon>Mariprofundaceae</taxon>
        <taxon>Mariprofundus</taxon>
    </lineage>
</organism>
<dbReference type="EMBL" id="AATS01000001">
    <property type="protein sequence ID" value="EAU56018.1"/>
    <property type="molecule type" value="Genomic_DNA"/>
</dbReference>
<dbReference type="Proteomes" id="UP000005297">
    <property type="component" value="Unassembled WGS sequence"/>
</dbReference>
<feature type="transmembrane region" description="Helical" evidence="1">
    <location>
        <begin position="79"/>
        <end position="100"/>
    </location>
</feature>
<dbReference type="HOGENOM" id="CLU_134910_0_0_0"/>
<keyword evidence="1" id="KW-1133">Transmembrane helix</keyword>
<keyword evidence="1" id="KW-0812">Transmembrane</keyword>
<keyword evidence="1" id="KW-0472">Membrane</keyword>
<dbReference type="InParanoid" id="Q0F3C3"/>
<dbReference type="AlphaFoldDB" id="Q0F3C3"/>
<dbReference type="RefSeq" id="WP_009851164.1">
    <property type="nucleotide sequence ID" value="NZ_DS022295.1"/>
</dbReference>
<dbReference type="OrthoDB" id="7062791at2"/>
<gene>
    <name evidence="2" type="ORF">SPV1_04338</name>
</gene>
<accession>Q0F3C3</accession>
<proteinExistence type="predicted"/>
<evidence type="ECO:0000313" key="3">
    <source>
        <dbReference type="Proteomes" id="UP000005297"/>
    </source>
</evidence>
<evidence type="ECO:0000256" key="1">
    <source>
        <dbReference type="SAM" id="Phobius"/>
    </source>
</evidence>
<comment type="caution">
    <text evidence="2">The sequence shown here is derived from an EMBL/GenBank/DDBJ whole genome shotgun (WGS) entry which is preliminary data.</text>
</comment>